<gene>
    <name evidence="8" type="primary">SCL1</name>
    <name evidence="8" type="ORF">MJAP1_001379</name>
</gene>
<dbReference type="InterPro" id="IPR000426">
    <property type="entry name" value="Proteasome_asu_N"/>
</dbReference>
<dbReference type="EC" id="3.4.25.1" evidence="8"/>
<evidence type="ECO:0000256" key="6">
    <source>
        <dbReference type="PROSITE-ProRule" id="PRU00808"/>
    </source>
</evidence>
<keyword evidence="9" id="KW-1185">Reference proteome</keyword>
<dbReference type="InterPro" id="IPR001353">
    <property type="entry name" value="Proteasome_sua/b"/>
</dbReference>
<keyword evidence="5" id="KW-0539">Nucleus</keyword>
<evidence type="ECO:0000256" key="5">
    <source>
        <dbReference type="ARBA" id="ARBA00023242"/>
    </source>
</evidence>
<dbReference type="InterPro" id="IPR029055">
    <property type="entry name" value="Ntn_hydrolases_N"/>
</dbReference>
<dbReference type="Pfam" id="PF00227">
    <property type="entry name" value="Proteasome"/>
    <property type="match status" value="1"/>
</dbReference>
<evidence type="ECO:0000259" key="7">
    <source>
        <dbReference type="PROSITE" id="PS00388"/>
    </source>
</evidence>
<name>A0AAF0F271_9BASI</name>
<dbReference type="PROSITE" id="PS00388">
    <property type="entry name" value="PROTEASOME_ALPHA_1"/>
    <property type="match status" value="1"/>
</dbReference>
<dbReference type="GO" id="GO:0006511">
    <property type="term" value="P:ubiquitin-dependent protein catabolic process"/>
    <property type="evidence" value="ECO:0007669"/>
    <property type="project" value="InterPro"/>
</dbReference>
<comment type="similarity">
    <text evidence="6">Belongs to the peptidase T1A family.</text>
</comment>
<dbReference type="EMBL" id="CP119959">
    <property type="protein sequence ID" value="WFD38426.1"/>
    <property type="molecule type" value="Genomic_DNA"/>
</dbReference>
<dbReference type="Proteomes" id="UP001217754">
    <property type="component" value="Chromosome 2"/>
</dbReference>
<proteinExistence type="inferred from homology"/>
<feature type="domain" description="Proteasome alpha-type subunits" evidence="7">
    <location>
        <begin position="30"/>
        <end position="52"/>
    </location>
</feature>
<evidence type="ECO:0000256" key="2">
    <source>
        <dbReference type="ARBA" id="ARBA00004496"/>
    </source>
</evidence>
<dbReference type="Pfam" id="PF10584">
    <property type="entry name" value="Proteasome_A_N"/>
    <property type="match status" value="1"/>
</dbReference>
<organism evidence="8 9">
    <name type="scientific">Malassezia japonica</name>
    <dbReference type="NCBI Taxonomy" id="223818"/>
    <lineage>
        <taxon>Eukaryota</taxon>
        <taxon>Fungi</taxon>
        <taxon>Dikarya</taxon>
        <taxon>Basidiomycota</taxon>
        <taxon>Ustilaginomycotina</taxon>
        <taxon>Malasseziomycetes</taxon>
        <taxon>Malasseziales</taxon>
        <taxon>Malasseziaceae</taxon>
        <taxon>Malassezia</taxon>
    </lineage>
</organism>
<evidence type="ECO:0000313" key="9">
    <source>
        <dbReference type="Proteomes" id="UP001217754"/>
    </source>
</evidence>
<dbReference type="AlphaFoldDB" id="A0AAF0F271"/>
<reference evidence="8" key="1">
    <citation type="submission" date="2023-03" db="EMBL/GenBank/DDBJ databases">
        <title>Mating type loci evolution in Malassezia.</title>
        <authorList>
            <person name="Coelho M.A."/>
        </authorList>
    </citation>
    <scope>NUCLEOTIDE SEQUENCE</scope>
    <source>
        <strain evidence="8">CBS 9431</strain>
    </source>
</reference>
<sequence length="322" mass="34399">MCSADGRSEAAWDNDAYASVPPKTMSRSSYDRHLTIFSPEGRLYQVEYAFKAINAAGITAVAVRGRDAVVVATQKKLPDKLIDASTVTHIFSITPEIGCVVTGRTADARAQVQRARSEAAEFKYKYGYPISPDLLAKRLANINQVYTQKAAMRPLGISMILVGLDEELGDAPQIFKLDPAGHYVGYRATASGTKQTEAINFLEKQFKRSNVSSASVTAAAATESAATSAAGQAGSATDSALVEAEEVASRLSREDVLDLAVNTLNTVLAQELKPSEIEIGIVGGPSVAAAEADPKESAQQRRFTTLGEADIVQILERLAERD</sequence>
<dbReference type="GeneID" id="85225028"/>
<protein>
    <submittedName>
        <fullName evidence="8">Proteasome endopeptidase complex</fullName>
        <ecNumber evidence="8">3.4.25.1</ecNumber>
    </submittedName>
</protein>
<dbReference type="Gene3D" id="3.60.20.10">
    <property type="entry name" value="Glutamine Phosphoribosylpyrophosphate, subunit 1, domain 1"/>
    <property type="match status" value="1"/>
</dbReference>
<keyword evidence="3" id="KW-0963">Cytoplasm</keyword>
<dbReference type="GO" id="GO:0005634">
    <property type="term" value="C:nucleus"/>
    <property type="evidence" value="ECO:0007669"/>
    <property type="project" value="UniProtKB-SubCell"/>
</dbReference>
<dbReference type="InterPro" id="IPR050115">
    <property type="entry name" value="Proteasome_alpha"/>
</dbReference>
<evidence type="ECO:0000256" key="4">
    <source>
        <dbReference type="ARBA" id="ARBA00022942"/>
    </source>
</evidence>
<dbReference type="GO" id="GO:0016787">
    <property type="term" value="F:hydrolase activity"/>
    <property type="evidence" value="ECO:0007669"/>
    <property type="project" value="UniProtKB-KW"/>
</dbReference>
<dbReference type="PROSITE" id="PS51475">
    <property type="entry name" value="PROTEASOME_ALPHA_2"/>
    <property type="match status" value="1"/>
</dbReference>
<dbReference type="GO" id="GO:0019773">
    <property type="term" value="C:proteasome core complex, alpha-subunit complex"/>
    <property type="evidence" value="ECO:0007669"/>
    <property type="project" value="UniProtKB-UniRule"/>
</dbReference>
<evidence type="ECO:0000256" key="3">
    <source>
        <dbReference type="ARBA" id="ARBA00022490"/>
    </source>
</evidence>
<accession>A0AAF0F271</accession>
<dbReference type="InterPro" id="IPR023332">
    <property type="entry name" value="Proteasome_alpha-type"/>
</dbReference>
<keyword evidence="8" id="KW-0378">Hydrolase</keyword>
<dbReference type="SUPFAM" id="SSF56235">
    <property type="entry name" value="N-terminal nucleophile aminohydrolases (Ntn hydrolases)"/>
    <property type="match status" value="1"/>
</dbReference>
<dbReference type="GO" id="GO:0005737">
    <property type="term" value="C:cytoplasm"/>
    <property type="evidence" value="ECO:0007669"/>
    <property type="project" value="UniProtKB-SubCell"/>
</dbReference>
<dbReference type="PANTHER" id="PTHR11599">
    <property type="entry name" value="PROTEASOME SUBUNIT ALPHA/BETA"/>
    <property type="match status" value="1"/>
</dbReference>
<dbReference type="SMART" id="SM00948">
    <property type="entry name" value="Proteasome_A_N"/>
    <property type="match status" value="1"/>
</dbReference>
<dbReference type="RefSeq" id="XP_060121323.1">
    <property type="nucleotide sequence ID" value="XM_060265340.1"/>
</dbReference>
<evidence type="ECO:0000256" key="1">
    <source>
        <dbReference type="ARBA" id="ARBA00004123"/>
    </source>
</evidence>
<dbReference type="InterPro" id="IPR034642">
    <property type="entry name" value="Proteasome_subunit_alpha6"/>
</dbReference>
<dbReference type="CDD" id="cd03754">
    <property type="entry name" value="proteasome_alpha_type_6"/>
    <property type="match status" value="1"/>
</dbReference>
<comment type="subcellular location">
    <subcellularLocation>
        <location evidence="2">Cytoplasm</location>
    </subcellularLocation>
    <subcellularLocation>
        <location evidence="1">Nucleus</location>
    </subcellularLocation>
</comment>
<evidence type="ECO:0000313" key="8">
    <source>
        <dbReference type="EMBL" id="WFD38426.1"/>
    </source>
</evidence>
<keyword evidence="4 6" id="KW-0647">Proteasome</keyword>